<dbReference type="SMART" id="SM00248">
    <property type="entry name" value="ANK"/>
    <property type="match status" value="2"/>
</dbReference>
<sequence length="178" mass="19493">MPFSSLPHEIILHICQYLSHDIHHLNSLLTVNRRLAILLTPVLLDAVCTPHLTERGMKAFYSAIEREDEAAVERLIKRGILQLAGTGRLLNDAIETQSEKVVRKLLEECGIEVGSISHDGQTPLSVAASCGNAPVMKLLLSQPGIDVNAGDADDELARKKLEARRTEDGRKGETVTGR</sequence>
<dbReference type="AlphaFoldDB" id="A0A292Q380"/>
<dbReference type="SUPFAM" id="SSF48403">
    <property type="entry name" value="Ankyrin repeat"/>
    <property type="match status" value="1"/>
</dbReference>
<dbReference type="Pfam" id="PF12796">
    <property type="entry name" value="Ank_2"/>
    <property type="match status" value="1"/>
</dbReference>
<dbReference type="InterPro" id="IPR036047">
    <property type="entry name" value="F-box-like_dom_sf"/>
</dbReference>
<keyword evidence="2 3" id="KW-0040">ANK repeat</keyword>
<evidence type="ECO:0000313" key="4">
    <source>
        <dbReference type="EMBL" id="CUS13328.1"/>
    </source>
</evidence>
<evidence type="ECO:0000313" key="5">
    <source>
        <dbReference type="Proteomes" id="UP001412239"/>
    </source>
</evidence>
<gene>
    <name evidence="4" type="ORF">GSTUAT00002567001</name>
</gene>
<dbReference type="PANTHER" id="PTHR24141:SF1">
    <property type="entry name" value="2-5A-DEPENDENT RIBONUCLEASE"/>
    <property type="match status" value="1"/>
</dbReference>
<dbReference type="PROSITE" id="PS50297">
    <property type="entry name" value="ANK_REP_REGION"/>
    <property type="match status" value="1"/>
</dbReference>
<dbReference type="EMBL" id="LN890974">
    <property type="protein sequence ID" value="CUS13328.1"/>
    <property type="molecule type" value="Genomic_DNA"/>
</dbReference>
<evidence type="ECO:0000256" key="1">
    <source>
        <dbReference type="ARBA" id="ARBA00022737"/>
    </source>
</evidence>
<organism evidence="4 5">
    <name type="scientific">Tuber aestivum</name>
    <name type="common">summer truffle</name>
    <dbReference type="NCBI Taxonomy" id="59557"/>
    <lineage>
        <taxon>Eukaryota</taxon>
        <taxon>Fungi</taxon>
        <taxon>Dikarya</taxon>
        <taxon>Ascomycota</taxon>
        <taxon>Pezizomycotina</taxon>
        <taxon>Pezizomycetes</taxon>
        <taxon>Pezizales</taxon>
        <taxon>Tuberaceae</taxon>
        <taxon>Tuber</taxon>
    </lineage>
</organism>
<dbReference type="Gene3D" id="1.25.40.20">
    <property type="entry name" value="Ankyrin repeat-containing domain"/>
    <property type="match status" value="1"/>
</dbReference>
<dbReference type="PROSITE" id="PS50088">
    <property type="entry name" value="ANK_REPEAT"/>
    <property type="match status" value="1"/>
</dbReference>
<protein>
    <submittedName>
        <fullName evidence="4">Uncharacterized protein</fullName>
    </submittedName>
</protein>
<reference evidence="4" key="1">
    <citation type="submission" date="2015-10" db="EMBL/GenBank/DDBJ databases">
        <authorList>
            <person name="Regsiter A."/>
            <person name="william w."/>
        </authorList>
    </citation>
    <scope>NUCLEOTIDE SEQUENCE</scope>
    <source>
        <strain evidence="4">Montdore</strain>
    </source>
</reference>
<dbReference type="GO" id="GO:0006396">
    <property type="term" value="P:RNA processing"/>
    <property type="evidence" value="ECO:0007669"/>
    <property type="project" value="TreeGrafter"/>
</dbReference>
<dbReference type="GO" id="GO:0003723">
    <property type="term" value="F:RNA binding"/>
    <property type="evidence" value="ECO:0007669"/>
    <property type="project" value="TreeGrafter"/>
</dbReference>
<dbReference type="GO" id="GO:0004540">
    <property type="term" value="F:RNA nuclease activity"/>
    <property type="evidence" value="ECO:0007669"/>
    <property type="project" value="TreeGrafter"/>
</dbReference>
<dbReference type="Proteomes" id="UP001412239">
    <property type="component" value="Unassembled WGS sequence"/>
</dbReference>
<evidence type="ECO:0000256" key="3">
    <source>
        <dbReference type="PROSITE-ProRule" id="PRU00023"/>
    </source>
</evidence>
<accession>A0A292Q380</accession>
<name>A0A292Q380_9PEZI</name>
<keyword evidence="1" id="KW-0677">Repeat</keyword>
<feature type="repeat" description="ANK" evidence="3">
    <location>
        <begin position="119"/>
        <end position="152"/>
    </location>
</feature>
<dbReference type="SUPFAM" id="SSF81383">
    <property type="entry name" value="F-box domain"/>
    <property type="match status" value="1"/>
</dbReference>
<dbReference type="InterPro" id="IPR002110">
    <property type="entry name" value="Ankyrin_rpt"/>
</dbReference>
<dbReference type="InterPro" id="IPR036770">
    <property type="entry name" value="Ankyrin_rpt-contain_sf"/>
</dbReference>
<dbReference type="PANTHER" id="PTHR24141">
    <property type="entry name" value="2-5A-DEPENDENT RIBONUCLEASE"/>
    <property type="match status" value="1"/>
</dbReference>
<proteinExistence type="predicted"/>
<keyword evidence="5" id="KW-1185">Reference proteome</keyword>
<evidence type="ECO:0000256" key="2">
    <source>
        <dbReference type="ARBA" id="ARBA00023043"/>
    </source>
</evidence>